<dbReference type="GO" id="GO:0016829">
    <property type="term" value="F:lyase activity"/>
    <property type="evidence" value="ECO:0007669"/>
    <property type="project" value="UniProtKB-KW"/>
</dbReference>
<dbReference type="OrthoDB" id="630188at2759"/>
<evidence type="ECO:0000313" key="3">
    <source>
        <dbReference type="EMBL" id="KAB2575654.1"/>
    </source>
</evidence>
<dbReference type="InterPro" id="IPR029052">
    <property type="entry name" value="Metallo-depent_PP-like"/>
</dbReference>
<feature type="domain" description="Calcineurin-like phosphoesterase" evidence="2">
    <location>
        <begin position="51"/>
        <end position="277"/>
    </location>
</feature>
<keyword evidence="3" id="KW-0456">Lyase</keyword>
<feature type="compositionally biased region" description="Low complexity" evidence="1">
    <location>
        <begin position="1"/>
        <end position="16"/>
    </location>
</feature>
<name>A0A5N5DFC1_9PEZI</name>
<dbReference type="GO" id="GO:0016787">
    <property type="term" value="F:hydrolase activity"/>
    <property type="evidence" value="ECO:0007669"/>
    <property type="project" value="InterPro"/>
</dbReference>
<dbReference type="Gene3D" id="3.60.21.10">
    <property type="match status" value="1"/>
</dbReference>
<comment type="caution">
    <text evidence="3">The sequence shown here is derived from an EMBL/GenBank/DDBJ whole genome shotgun (WGS) entry which is preliminary data.</text>
</comment>
<dbReference type="PANTHER" id="PTHR12905:SF0">
    <property type="entry name" value="CALCINEURIN-LIKE PHOSPHOESTERASE DOMAIN-CONTAINING PROTEIN"/>
    <property type="match status" value="1"/>
</dbReference>
<dbReference type="InterPro" id="IPR004843">
    <property type="entry name" value="Calcineurin-like_PHP"/>
</dbReference>
<reference evidence="3 4" key="1">
    <citation type="journal article" date="2019" name="Sci. Rep.">
        <title>A multi-omics analysis of the grapevine pathogen Lasiodiplodia theobromae reveals that temperature affects the expression of virulence- and pathogenicity-related genes.</title>
        <authorList>
            <person name="Felix C."/>
            <person name="Meneses R."/>
            <person name="Goncalves M.F.M."/>
            <person name="Tilleman L."/>
            <person name="Duarte A.S."/>
            <person name="Jorrin-Novo J.V."/>
            <person name="Van de Peer Y."/>
            <person name="Deforce D."/>
            <person name="Van Nieuwerburgh F."/>
            <person name="Esteves A.C."/>
            <person name="Alves A."/>
        </authorList>
    </citation>
    <scope>NUCLEOTIDE SEQUENCE [LARGE SCALE GENOMIC DNA]</scope>
    <source>
        <strain evidence="3 4">LA-SOL3</strain>
    </source>
</reference>
<dbReference type="Pfam" id="PF00149">
    <property type="entry name" value="Metallophos"/>
    <property type="match status" value="1"/>
</dbReference>
<feature type="compositionally biased region" description="Acidic residues" evidence="1">
    <location>
        <begin position="60"/>
        <end position="69"/>
    </location>
</feature>
<dbReference type="Proteomes" id="UP000325902">
    <property type="component" value="Unassembled WGS sequence"/>
</dbReference>
<evidence type="ECO:0000313" key="4">
    <source>
        <dbReference type="Proteomes" id="UP000325902"/>
    </source>
</evidence>
<accession>A0A5N5DFC1</accession>
<feature type="region of interest" description="Disordered" evidence="1">
    <location>
        <begin position="287"/>
        <end position="307"/>
    </location>
</feature>
<dbReference type="InterPro" id="IPR051693">
    <property type="entry name" value="UPF0046_metallophosphoest"/>
</dbReference>
<evidence type="ECO:0000259" key="2">
    <source>
        <dbReference type="Pfam" id="PF00149"/>
    </source>
</evidence>
<dbReference type="EMBL" id="VCHE01000031">
    <property type="protein sequence ID" value="KAB2575654.1"/>
    <property type="molecule type" value="Genomic_DNA"/>
</dbReference>
<proteinExistence type="predicted"/>
<sequence length="367" mass="39612">MSTTPSPRESSTSQTSKGHSRSRSESPAPAERPAKRTATHDTNTHAKRPVKFLILSDTHDGDDDDEEDTASSFHPPTVPVDVVLHCGDLTQNGTLPSLNKAITKLASIPAQLRLMIAGNHEITLDESYYLRQGGSASTTHAAVRHLVEQTAAAQGVTYLREGTHTFTLPNTDTTFTVFASPYTPQHGDSAFQYPSAHDRFNPPGCGSTTTTPPWATNVATPRSAIPAAGVVDIVMTHGPPKYVLDATADGRSAGCEHLRRAVCRARPRLHCFGHVHGGYGAQRVWFKDNDGGEGEEGDKGDDDDDGMVCLPKEFVGRNEARRRGYAQLSPASREAMREHGQTLMVNAAVEGEDGRATNAPWLVELEL</sequence>
<feature type="region of interest" description="Disordered" evidence="1">
    <location>
        <begin position="1"/>
        <end position="77"/>
    </location>
</feature>
<evidence type="ECO:0000256" key="1">
    <source>
        <dbReference type="SAM" id="MobiDB-lite"/>
    </source>
</evidence>
<feature type="compositionally biased region" description="Basic and acidic residues" evidence="1">
    <location>
        <begin position="32"/>
        <end position="44"/>
    </location>
</feature>
<protein>
    <submittedName>
        <fullName evidence="3">Putative rhamnogalacturonate lyase C</fullName>
    </submittedName>
</protein>
<keyword evidence="4" id="KW-1185">Reference proteome</keyword>
<gene>
    <name evidence="3" type="primary">rglC</name>
    <name evidence="3" type="ORF">DBV05_g5767</name>
</gene>
<dbReference type="SUPFAM" id="SSF56300">
    <property type="entry name" value="Metallo-dependent phosphatases"/>
    <property type="match status" value="1"/>
</dbReference>
<dbReference type="AlphaFoldDB" id="A0A5N5DFC1"/>
<organism evidence="3 4">
    <name type="scientific">Lasiodiplodia theobromae</name>
    <dbReference type="NCBI Taxonomy" id="45133"/>
    <lineage>
        <taxon>Eukaryota</taxon>
        <taxon>Fungi</taxon>
        <taxon>Dikarya</taxon>
        <taxon>Ascomycota</taxon>
        <taxon>Pezizomycotina</taxon>
        <taxon>Dothideomycetes</taxon>
        <taxon>Dothideomycetes incertae sedis</taxon>
        <taxon>Botryosphaeriales</taxon>
        <taxon>Botryosphaeriaceae</taxon>
        <taxon>Lasiodiplodia</taxon>
    </lineage>
</organism>
<dbReference type="PANTHER" id="PTHR12905">
    <property type="entry name" value="METALLOPHOSPHOESTERASE"/>
    <property type="match status" value="1"/>
</dbReference>
<feature type="compositionally biased region" description="Acidic residues" evidence="1">
    <location>
        <begin position="291"/>
        <end position="306"/>
    </location>
</feature>